<organism evidence="10 11">
    <name type="scientific">Anaeromyxobacter oryzae</name>
    <dbReference type="NCBI Taxonomy" id="2918170"/>
    <lineage>
        <taxon>Bacteria</taxon>
        <taxon>Pseudomonadati</taxon>
        <taxon>Myxococcota</taxon>
        <taxon>Myxococcia</taxon>
        <taxon>Myxococcales</taxon>
        <taxon>Cystobacterineae</taxon>
        <taxon>Anaeromyxobacteraceae</taxon>
        <taxon>Anaeromyxobacter</taxon>
    </lineage>
</organism>
<dbReference type="Proteomes" id="UP001162891">
    <property type="component" value="Chromosome"/>
</dbReference>
<evidence type="ECO:0000256" key="8">
    <source>
        <dbReference type="ARBA" id="ARBA00023014"/>
    </source>
</evidence>
<dbReference type="SUPFAM" id="SSF52343">
    <property type="entry name" value="Ferredoxin reductase-like, C-terminal NADP-linked domain"/>
    <property type="match status" value="1"/>
</dbReference>
<protein>
    <recommendedName>
        <fullName evidence="9">FAD-binding FR-type domain-containing protein</fullName>
    </recommendedName>
</protein>
<keyword evidence="4" id="KW-0479">Metal-binding</keyword>
<reference evidence="11" key="1">
    <citation type="journal article" date="2022" name="Int. J. Syst. Evol. Microbiol.">
        <title>Anaeromyxobacter oryzae sp. nov., Anaeromyxobacter diazotrophicus sp. nov. and Anaeromyxobacter paludicola sp. nov., isolated from paddy soils.</title>
        <authorList>
            <person name="Itoh H."/>
            <person name="Xu Z."/>
            <person name="Mise K."/>
            <person name="Masuda Y."/>
            <person name="Ushijima N."/>
            <person name="Hayakawa C."/>
            <person name="Shiratori Y."/>
            <person name="Senoo K."/>
        </authorList>
    </citation>
    <scope>NUCLEOTIDE SEQUENCE [LARGE SCALE GENOMIC DNA]</scope>
    <source>
        <strain evidence="11">Red232</strain>
    </source>
</reference>
<gene>
    <name evidence="10" type="ORF">AMOR_20620</name>
</gene>
<dbReference type="PRINTS" id="PR00406">
    <property type="entry name" value="CYTB5RDTASE"/>
</dbReference>
<evidence type="ECO:0000256" key="5">
    <source>
        <dbReference type="ARBA" id="ARBA00022827"/>
    </source>
</evidence>
<accession>A0ABM7WU90</accession>
<dbReference type="InterPro" id="IPR017927">
    <property type="entry name" value="FAD-bd_FR_type"/>
</dbReference>
<keyword evidence="5" id="KW-0274">FAD</keyword>
<dbReference type="Pfam" id="PF00175">
    <property type="entry name" value="NAD_binding_1"/>
    <property type="match status" value="1"/>
</dbReference>
<dbReference type="Gene3D" id="2.40.30.10">
    <property type="entry name" value="Translation factors"/>
    <property type="match status" value="1"/>
</dbReference>
<dbReference type="InterPro" id="IPR017938">
    <property type="entry name" value="Riboflavin_synthase-like_b-brl"/>
</dbReference>
<keyword evidence="6" id="KW-0560">Oxidoreductase</keyword>
<keyword evidence="3" id="KW-0001">2Fe-2S</keyword>
<keyword evidence="2" id="KW-0285">Flavoprotein</keyword>
<evidence type="ECO:0000256" key="2">
    <source>
        <dbReference type="ARBA" id="ARBA00022630"/>
    </source>
</evidence>
<keyword evidence="11" id="KW-1185">Reference proteome</keyword>
<comment type="cofactor">
    <cofactor evidence="1">
        <name>FAD</name>
        <dbReference type="ChEBI" id="CHEBI:57692"/>
    </cofactor>
</comment>
<dbReference type="Gene3D" id="3.40.50.80">
    <property type="entry name" value="Nucleotide-binding domain of ferredoxin-NADP reductase (FNR) module"/>
    <property type="match status" value="1"/>
</dbReference>
<keyword evidence="7" id="KW-0408">Iron</keyword>
<name>A0ABM7WU90_9BACT</name>
<evidence type="ECO:0000256" key="6">
    <source>
        <dbReference type="ARBA" id="ARBA00023002"/>
    </source>
</evidence>
<evidence type="ECO:0000256" key="7">
    <source>
        <dbReference type="ARBA" id="ARBA00023004"/>
    </source>
</evidence>
<dbReference type="PANTHER" id="PTHR47354">
    <property type="entry name" value="NADH OXIDOREDUCTASE HCR"/>
    <property type="match status" value="1"/>
</dbReference>
<feature type="domain" description="FAD-binding FR-type" evidence="9">
    <location>
        <begin position="34"/>
        <end position="158"/>
    </location>
</feature>
<dbReference type="InterPro" id="IPR050415">
    <property type="entry name" value="MRET"/>
</dbReference>
<dbReference type="RefSeq" id="WP_248360745.1">
    <property type="nucleotide sequence ID" value="NZ_AP025591.1"/>
</dbReference>
<evidence type="ECO:0000256" key="4">
    <source>
        <dbReference type="ARBA" id="ARBA00022723"/>
    </source>
</evidence>
<dbReference type="EMBL" id="AP025591">
    <property type="protein sequence ID" value="BDG03066.1"/>
    <property type="molecule type" value="Genomic_DNA"/>
</dbReference>
<sequence length="316" mass="35356">MPPPAAPEPRTRVVRTAVPQEGEPVRTEVPRRRIKDLEVMVADVVVETPDTATLVLFTGNDRLDYQAGHFCTIDPHQFEALERWVQYLEDLKGKREVPRAYSLASAPHERYLAITVKEERYQSGVTRYPPLLSPMLVKRTGRGSRIEITGFTGPYVLPPDPEAKTDHVVHVVAGSGVVPNWSILKHALREHPRIRHTFVYSNKTWSDVIYRDALAALAAEHPGRLRVVHTLTREPEPERRGANVRAGRIDADLLRALVPDPRAALVYACGPAVGPFERLAARERGETPKPRFLEAALAALAEIGVPRDRVKHESYG</sequence>
<evidence type="ECO:0000256" key="3">
    <source>
        <dbReference type="ARBA" id="ARBA00022714"/>
    </source>
</evidence>
<evidence type="ECO:0000313" key="10">
    <source>
        <dbReference type="EMBL" id="BDG03066.1"/>
    </source>
</evidence>
<evidence type="ECO:0000256" key="1">
    <source>
        <dbReference type="ARBA" id="ARBA00001974"/>
    </source>
</evidence>
<proteinExistence type="predicted"/>
<evidence type="ECO:0000313" key="11">
    <source>
        <dbReference type="Proteomes" id="UP001162891"/>
    </source>
</evidence>
<evidence type="ECO:0000259" key="9">
    <source>
        <dbReference type="PROSITE" id="PS51384"/>
    </source>
</evidence>
<dbReference type="InterPro" id="IPR039261">
    <property type="entry name" value="FNR_nucleotide-bd"/>
</dbReference>
<keyword evidence="8" id="KW-0411">Iron-sulfur</keyword>
<dbReference type="InterPro" id="IPR001433">
    <property type="entry name" value="OxRdtase_FAD/NAD-bd"/>
</dbReference>
<dbReference type="SUPFAM" id="SSF63380">
    <property type="entry name" value="Riboflavin synthase domain-like"/>
    <property type="match status" value="1"/>
</dbReference>
<dbReference type="PANTHER" id="PTHR47354:SF6">
    <property type="entry name" value="NADH OXIDOREDUCTASE HCR"/>
    <property type="match status" value="1"/>
</dbReference>
<dbReference type="PROSITE" id="PS51384">
    <property type="entry name" value="FAD_FR"/>
    <property type="match status" value="1"/>
</dbReference>